<dbReference type="SUPFAM" id="SSF47413">
    <property type="entry name" value="lambda repressor-like DNA-binding domains"/>
    <property type="match status" value="1"/>
</dbReference>
<evidence type="ECO:0000259" key="1">
    <source>
        <dbReference type="Pfam" id="PF01381"/>
    </source>
</evidence>
<evidence type="ECO:0000313" key="2">
    <source>
        <dbReference type="EMBL" id="AIC15071.1"/>
    </source>
</evidence>
<dbReference type="InterPro" id="IPR010982">
    <property type="entry name" value="Lambda_DNA-bd_dom_sf"/>
</dbReference>
<dbReference type="PANTHER" id="PTHR40730">
    <property type="entry name" value="TRANSCRIPTIONAL REGULATOR PROTEIN-LIKE PROTEIN"/>
    <property type="match status" value="1"/>
</dbReference>
<proteinExistence type="predicted"/>
<keyword evidence="3" id="KW-1185">Reference proteome</keyword>
<dbReference type="GO" id="GO:0003677">
    <property type="term" value="F:DNA binding"/>
    <property type="evidence" value="ECO:0007669"/>
    <property type="project" value="InterPro"/>
</dbReference>
<dbReference type="InterPro" id="IPR001387">
    <property type="entry name" value="Cro/C1-type_HTH"/>
</dbReference>
<feature type="domain" description="HTH cro/C1-type" evidence="1">
    <location>
        <begin position="34"/>
        <end position="75"/>
    </location>
</feature>
<dbReference type="AlphaFoldDB" id="A0A060HND1"/>
<dbReference type="CDD" id="cd00093">
    <property type="entry name" value="HTH_XRE"/>
    <property type="match status" value="1"/>
</dbReference>
<accession>A0A060HND1</accession>
<dbReference type="Gene3D" id="1.10.260.40">
    <property type="entry name" value="lambda repressor-like DNA-binding domains"/>
    <property type="match status" value="1"/>
</dbReference>
<dbReference type="Pfam" id="PF01381">
    <property type="entry name" value="HTH_3"/>
    <property type="match status" value="1"/>
</dbReference>
<reference evidence="2 3" key="1">
    <citation type="journal article" date="2014" name="Int. J. Syst. Evol. Microbiol.">
        <title>Nitrososphaera viennensis gen. nov., sp. nov., an aerobic and mesophilic, ammonia-oxidizing archaeon from soil and a member of the archaeal phylum Thaumarchaeota.</title>
        <authorList>
            <person name="Stieglmeier M."/>
            <person name="Klingl A."/>
            <person name="Alves R.J."/>
            <person name="Rittmann S.K."/>
            <person name="Melcher M."/>
            <person name="Leisch N."/>
            <person name="Schleper C."/>
        </authorList>
    </citation>
    <scope>NUCLEOTIDE SEQUENCE [LARGE SCALE GENOMIC DNA]</scope>
    <source>
        <strain evidence="2">EN76</strain>
    </source>
</reference>
<name>A0A060HND1_9ARCH</name>
<dbReference type="KEGG" id="nvn:NVIE_008510"/>
<dbReference type="EMBL" id="CP007536">
    <property type="protein sequence ID" value="AIC15071.1"/>
    <property type="molecule type" value="Genomic_DNA"/>
</dbReference>
<dbReference type="PANTHER" id="PTHR40730:SF5">
    <property type="entry name" value="HTH CRO_C1-TYPE DOMAIN-CONTAINING PROTEIN"/>
    <property type="match status" value="1"/>
</dbReference>
<sequence>MEKSQSCLCPQNMLLPSEIEAKSLIPAVRAILAKKLIKEYSLKEEDVARVLGITQAAVSNYVRGTRGDLELISKLEGIREVMRMIDDIARELSTNKAYTPSTLAKFVGLTNYMRYSLLICDVHHSIESNIDETVCEQCRGTLIREQS</sequence>
<organism evidence="2 3">
    <name type="scientific">Nitrososphaera viennensis EN76</name>
    <dbReference type="NCBI Taxonomy" id="926571"/>
    <lineage>
        <taxon>Archaea</taxon>
        <taxon>Nitrososphaerota</taxon>
        <taxon>Nitrososphaeria</taxon>
        <taxon>Nitrososphaerales</taxon>
        <taxon>Nitrososphaeraceae</taxon>
        <taxon>Nitrososphaera</taxon>
    </lineage>
</organism>
<dbReference type="HOGENOM" id="CLU_156337_0_0_2"/>
<dbReference type="Proteomes" id="UP000027093">
    <property type="component" value="Chromosome"/>
</dbReference>
<evidence type="ECO:0000313" key="3">
    <source>
        <dbReference type="Proteomes" id="UP000027093"/>
    </source>
</evidence>
<dbReference type="STRING" id="926571.NVIE_008510"/>
<protein>
    <recommendedName>
        <fullName evidence="1">HTH cro/C1-type domain-containing protein</fullName>
    </recommendedName>
</protein>
<gene>
    <name evidence="2" type="ORF">NVIE_008510</name>
</gene>